<proteinExistence type="predicted"/>
<evidence type="ECO:0000313" key="1">
    <source>
        <dbReference type="EMBL" id="CAL1605075.1"/>
    </source>
</evidence>
<evidence type="ECO:0000313" key="2">
    <source>
        <dbReference type="Proteomes" id="UP001497482"/>
    </source>
</evidence>
<protein>
    <submittedName>
        <fullName evidence="1">Uncharacterized protein</fullName>
    </submittedName>
</protein>
<name>A0AAV2LVI7_KNICA</name>
<sequence length="227" mass="25688">MCLAEEPLAIKTRFAEVLVSDSALLAAVTLPRFKLRWLRTQERKDKAKAELLAVCRASVRSEDQHKEPAPVRDSELEDGQRQNWLLHNAVEAAPPKDWSTRFLFLGYLSAYLACIYGHRTGVFTRMTQAEVKRAVGDDQSGYLINVLEHKTVQTYGHAQVYLTAEEYGCCRRWLGLLRHTVPSNVYFFCSFGEGPIKDLRGYMGRAWTDMGLGPVPTFMDIRSAVAT</sequence>
<dbReference type="Proteomes" id="UP001497482">
    <property type="component" value="Chromosome 5"/>
</dbReference>
<reference evidence="1 2" key="1">
    <citation type="submission" date="2024-04" db="EMBL/GenBank/DDBJ databases">
        <authorList>
            <person name="Waldvogel A.-M."/>
            <person name="Schoenle A."/>
        </authorList>
    </citation>
    <scope>NUCLEOTIDE SEQUENCE [LARGE SCALE GENOMIC DNA]</scope>
</reference>
<gene>
    <name evidence="1" type="ORF">KC01_LOCUS32496</name>
</gene>
<organism evidence="1 2">
    <name type="scientific">Knipowitschia caucasica</name>
    <name type="common">Caucasian dwarf goby</name>
    <name type="synonym">Pomatoschistus caucasicus</name>
    <dbReference type="NCBI Taxonomy" id="637954"/>
    <lineage>
        <taxon>Eukaryota</taxon>
        <taxon>Metazoa</taxon>
        <taxon>Chordata</taxon>
        <taxon>Craniata</taxon>
        <taxon>Vertebrata</taxon>
        <taxon>Euteleostomi</taxon>
        <taxon>Actinopterygii</taxon>
        <taxon>Neopterygii</taxon>
        <taxon>Teleostei</taxon>
        <taxon>Neoteleostei</taxon>
        <taxon>Acanthomorphata</taxon>
        <taxon>Gobiaria</taxon>
        <taxon>Gobiiformes</taxon>
        <taxon>Gobioidei</taxon>
        <taxon>Gobiidae</taxon>
        <taxon>Gobiinae</taxon>
        <taxon>Knipowitschia</taxon>
    </lineage>
</organism>
<dbReference type="AlphaFoldDB" id="A0AAV2LVI7"/>
<dbReference type="EMBL" id="OZ035827">
    <property type="protein sequence ID" value="CAL1605075.1"/>
    <property type="molecule type" value="Genomic_DNA"/>
</dbReference>
<keyword evidence="2" id="KW-1185">Reference proteome</keyword>
<accession>A0AAV2LVI7</accession>